<evidence type="ECO:0000259" key="3">
    <source>
        <dbReference type="SMART" id="SM00829"/>
    </source>
</evidence>
<dbReference type="Pfam" id="PF00107">
    <property type="entry name" value="ADH_zinc_N"/>
    <property type="match status" value="1"/>
</dbReference>
<feature type="domain" description="Enoyl reductase (ER)" evidence="3">
    <location>
        <begin position="25"/>
        <end position="342"/>
    </location>
</feature>
<keyword evidence="1" id="KW-0521">NADP</keyword>
<dbReference type="SMART" id="SM00829">
    <property type="entry name" value="PKS_ER"/>
    <property type="match status" value="1"/>
</dbReference>
<dbReference type="PANTHER" id="PTHR48106:SF18">
    <property type="entry name" value="QUINONE OXIDOREDUCTASE PIG3"/>
    <property type="match status" value="1"/>
</dbReference>
<dbReference type="InterPro" id="IPR020843">
    <property type="entry name" value="ER"/>
</dbReference>
<accession>A0A2I1YFI3</accession>
<dbReference type="InterPro" id="IPR013149">
    <property type="entry name" value="ADH-like_C"/>
</dbReference>
<organism evidence="4 5">
    <name type="scientific">Streptococcus macedonicus</name>
    <name type="common">Streptococcus gallolyticus macedonicus</name>
    <dbReference type="NCBI Taxonomy" id="59310"/>
    <lineage>
        <taxon>Bacteria</taxon>
        <taxon>Bacillati</taxon>
        <taxon>Bacillota</taxon>
        <taxon>Bacilli</taxon>
        <taxon>Lactobacillales</taxon>
        <taxon>Streptococcaceae</taxon>
        <taxon>Streptococcus</taxon>
    </lineage>
</organism>
<protein>
    <submittedName>
        <fullName evidence="4">Oxidoreductase</fullName>
    </submittedName>
</protein>
<dbReference type="AlphaFoldDB" id="A0A2I1YFI3"/>
<dbReference type="Gene3D" id="3.90.180.10">
    <property type="entry name" value="Medium-chain alcohol dehydrogenases, catalytic domain"/>
    <property type="match status" value="1"/>
</dbReference>
<keyword evidence="2" id="KW-0560">Oxidoreductase</keyword>
<dbReference type="SUPFAM" id="SSF51735">
    <property type="entry name" value="NAD(P)-binding Rossmann-fold domains"/>
    <property type="match status" value="1"/>
</dbReference>
<dbReference type="EMBL" id="PKIB01000006">
    <property type="protein sequence ID" value="PLA53661.1"/>
    <property type="molecule type" value="Genomic_DNA"/>
</dbReference>
<gene>
    <name evidence="4" type="ORF">CYK21_07785</name>
</gene>
<reference evidence="4 5" key="1">
    <citation type="submission" date="2017-12" db="EMBL/GenBank/DDBJ databases">
        <title>Phylogenetic diversity of female urinary microbiome.</title>
        <authorList>
            <person name="Thomas-White K."/>
            <person name="Wolfe A.J."/>
        </authorList>
    </citation>
    <scope>NUCLEOTIDE SEQUENCE [LARGE SCALE GENOMIC DNA]</scope>
    <source>
        <strain evidence="4 5">UMB0733</strain>
    </source>
</reference>
<proteinExistence type="predicted"/>
<sequence>MVSKKDYKSKGETFMATLVRVHGQGIDQLQLDEVELRELASNEVRMTVKASRITGDQLNYIKGLRLPGEAIHEISSLGYEAAGIVTAIGKAVDEKWLGKRVMPVGPYDFERYPSLGDDIIVPASRLVEIPDNIDFAAAASTWVPYLTAYPVYSQSNLKSGDYVLIIAGTSAVGQAAIDLARELGAIPIVTTRSRRKAAQLRQLKQLNHVIISNEEDLVTRISEITVGKGVQFIFDPIGGDALPDLLQVASVGAKIYEYGILGGSECQFSAGLLLGKGLMLKGWTVSELVEDDLARSQAVTHICEKLALGDFNPTIAKTYPLSQIWEAYRKLEKNDFLGTIIIEP</sequence>
<evidence type="ECO:0000313" key="5">
    <source>
        <dbReference type="Proteomes" id="UP000235073"/>
    </source>
</evidence>
<dbReference type="Gene3D" id="3.40.50.720">
    <property type="entry name" value="NAD(P)-binding Rossmann-like Domain"/>
    <property type="match status" value="1"/>
</dbReference>
<dbReference type="GO" id="GO:0070402">
    <property type="term" value="F:NADPH binding"/>
    <property type="evidence" value="ECO:0007669"/>
    <property type="project" value="TreeGrafter"/>
</dbReference>
<dbReference type="InterPro" id="IPR011032">
    <property type="entry name" value="GroES-like_sf"/>
</dbReference>
<evidence type="ECO:0000313" key="4">
    <source>
        <dbReference type="EMBL" id="PLA53661.1"/>
    </source>
</evidence>
<dbReference type="Proteomes" id="UP000235073">
    <property type="component" value="Unassembled WGS sequence"/>
</dbReference>
<dbReference type="SUPFAM" id="SSF50129">
    <property type="entry name" value="GroES-like"/>
    <property type="match status" value="1"/>
</dbReference>
<dbReference type="PANTHER" id="PTHR48106">
    <property type="entry name" value="QUINONE OXIDOREDUCTASE PIG3-RELATED"/>
    <property type="match status" value="1"/>
</dbReference>
<dbReference type="InterPro" id="IPR036291">
    <property type="entry name" value="NAD(P)-bd_dom_sf"/>
</dbReference>
<dbReference type="GO" id="GO:0016651">
    <property type="term" value="F:oxidoreductase activity, acting on NAD(P)H"/>
    <property type="evidence" value="ECO:0007669"/>
    <property type="project" value="TreeGrafter"/>
</dbReference>
<name>A0A2I1YFI3_STRMC</name>
<comment type="caution">
    <text evidence="4">The sequence shown here is derived from an EMBL/GenBank/DDBJ whole genome shotgun (WGS) entry which is preliminary data.</text>
</comment>
<evidence type="ECO:0000256" key="1">
    <source>
        <dbReference type="ARBA" id="ARBA00022857"/>
    </source>
</evidence>
<evidence type="ECO:0000256" key="2">
    <source>
        <dbReference type="ARBA" id="ARBA00023002"/>
    </source>
</evidence>